<evidence type="ECO:0000256" key="1">
    <source>
        <dbReference type="SAM" id="Phobius"/>
    </source>
</evidence>
<protein>
    <recommendedName>
        <fullName evidence="4">DUF3618 domain-containing protein</fullName>
    </recommendedName>
</protein>
<comment type="caution">
    <text evidence="2">The sequence shown here is derived from an EMBL/GenBank/DDBJ whole genome shotgun (WGS) entry which is preliminary data.</text>
</comment>
<dbReference type="RefSeq" id="WP_189171664.1">
    <property type="nucleotide sequence ID" value="NZ_BMQB01000010.1"/>
</dbReference>
<gene>
    <name evidence="2" type="ORF">GCM10010123_39200</name>
</gene>
<keyword evidence="3" id="KW-1185">Reference proteome</keyword>
<dbReference type="Pfam" id="PF12277">
    <property type="entry name" value="DUF3618"/>
    <property type="match status" value="1"/>
</dbReference>
<reference evidence="2" key="1">
    <citation type="journal article" date="2014" name="Int. J. Syst. Evol. Microbiol.">
        <title>Complete genome sequence of Corynebacterium casei LMG S-19264T (=DSM 44701T), isolated from a smear-ripened cheese.</title>
        <authorList>
            <consortium name="US DOE Joint Genome Institute (JGI-PGF)"/>
            <person name="Walter F."/>
            <person name="Albersmeier A."/>
            <person name="Kalinowski J."/>
            <person name="Ruckert C."/>
        </authorList>
    </citation>
    <scope>NUCLEOTIDE SEQUENCE</scope>
    <source>
        <strain evidence="2">JCM 3090</strain>
    </source>
</reference>
<sequence length="98" mass="10409">MTRAAAPTAAELRAEIDRTRAELGETARALAAKADVRTRLGAAVRTKRRELTDRVAATFGDGTDPAAPAAGLRRYWWLIPAGAAAAALVGVLVKRRGW</sequence>
<dbReference type="AlphaFoldDB" id="A0A8J3FCC1"/>
<name>A0A8J3FCC1_9ACTN</name>
<organism evidence="2 3">
    <name type="scientific">Pilimelia anulata</name>
    <dbReference type="NCBI Taxonomy" id="53371"/>
    <lineage>
        <taxon>Bacteria</taxon>
        <taxon>Bacillati</taxon>
        <taxon>Actinomycetota</taxon>
        <taxon>Actinomycetes</taxon>
        <taxon>Micromonosporales</taxon>
        <taxon>Micromonosporaceae</taxon>
        <taxon>Pilimelia</taxon>
    </lineage>
</organism>
<dbReference type="EMBL" id="BMQB01000010">
    <property type="protein sequence ID" value="GGK05474.1"/>
    <property type="molecule type" value="Genomic_DNA"/>
</dbReference>
<accession>A0A8J3FCC1</accession>
<evidence type="ECO:0000313" key="3">
    <source>
        <dbReference type="Proteomes" id="UP000649739"/>
    </source>
</evidence>
<reference evidence="2" key="2">
    <citation type="submission" date="2020-09" db="EMBL/GenBank/DDBJ databases">
        <authorList>
            <person name="Sun Q."/>
            <person name="Ohkuma M."/>
        </authorList>
    </citation>
    <scope>NUCLEOTIDE SEQUENCE</scope>
    <source>
        <strain evidence="2">JCM 3090</strain>
    </source>
</reference>
<dbReference type="InterPro" id="IPR022062">
    <property type="entry name" value="DUF3618"/>
</dbReference>
<proteinExistence type="predicted"/>
<dbReference type="Proteomes" id="UP000649739">
    <property type="component" value="Unassembled WGS sequence"/>
</dbReference>
<feature type="transmembrane region" description="Helical" evidence="1">
    <location>
        <begin position="75"/>
        <end position="93"/>
    </location>
</feature>
<keyword evidence="1" id="KW-1133">Transmembrane helix</keyword>
<keyword evidence="1" id="KW-0472">Membrane</keyword>
<evidence type="ECO:0000313" key="2">
    <source>
        <dbReference type="EMBL" id="GGK05474.1"/>
    </source>
</evidence>
<evidence type="ECO:0008006" key="4">
    <source>
        <dbReference type="Google" id="ProtNLM"/>
    </source>
</evidence>
<keyword evidence="1" id="KW-0812">Transmembrane</keyword>